<reference evidence="1 2" key="1">
    <citation type="journal article" date="2014" name="Genome Announc.">
        <title>Draft Genome Sequence of Lysobacter capsici AZ78, a Bacterium Antagonistic to Plant-Pathogenic Oomycetes.</title>
        <authorList>
            <person name="Puopolo G."/>
            <person name="Sonego P."/>
            <person name="Engelen K."/>
            <person name="Pertot I."/>
        </authorList>
    </citation>
    <scope>NUCLEOTIDE SEQUENCE [LARGE SCALE GENOMIC DNA]</scope>
    <source>
        <strain evidence="1 2">AZ78</strain>
    </source>
</reference>
<dbReference type="AlphaFoldDB" id="A0A108U737"/>
<evidence type="ECO:0000313" key="2">
    <source>
        <dbReference type="Proteomes" id="UP000023435"/>
    </source>
</evidence>
<dbReference type="EMBL" id="JAJA02000001">
    <property type="protein sequence ID" value="KWS03766.1"/>
    <property type="molecule type" value="Genomic_DNA"/>
</dbReference>
<accession>A0A108U737</accession>
<dbReference type="Proteomes" id="UP000023435">
    <property type="component" value="Unassembled WGS sequence"/>
</dbReference>
<evidence type="ECO:0000313" key="1">
    <source>
        <dbReference type="EMBL" id="KWS03766.1"/>
    </source>
</evidence>
<sequence>MKTITLTPTWSDLLPILLTVLIEGAAEGKREVRAELARMAKAADLWNAANAKDGE</sequence>
<proteinExistence type="predicted"/>
<dbReference type="RefSeq" id="WP_160329592.1">
    <property type="nucleotide sequence ID" value="NZ_JAJA02000001.1"/>
</dbReference>
<gene>
    <name evidence="1" type="ORF">AZ78_1315</name>
</gene>
<protein>
    <submittedName>
        <fullName evidence="1">Uncharacterized protein</fullName>
    </submittedName>
</protein>
<name>A0A108U737_9GAMM</name>
<comment type="caution">
    <text evidence="1">The sequence shown here is derived from an EMBL/GenBank/DDBJ whole genome shotgun (WGS) entry which is preliminary data.</text>
</comment>
<keyword evidence="2" id="KW-1185">Reference proteome</keyword>
<organism evidence="1 2">
    <name type="scientific">Lysobacter capsici AZ78</name>
    <dbReference type="NCBI Taxonomy" id="1444315"/>
    <lineage>
        <taxon>Bacteria</taxon>
        <taxon>Pseudomonadati</taxon>
        <taxon>Pseudomonadota</taxon>
        <taxon>Gammaproteobacteria</taxon>
        <taxon>Lysobacterales</taxon>
        <taxon>Lysobacteraceae</taxon>
        <taxon>Lysobacter</taxon>
    </lineage>
</organism>